<dbReference type="EMBL" id="CP009976">
    <property type="protein sequence ID" value="AIZ42682.1"/>
    <property type="molecule type" value="Genomic_DNA"/>
</dbReference>
<dbReference type="Proteomes" id="UP000030786">
    <property type="component" value="Chromosome"/>
</dbReference>
<dbReference type="AlphaFoldDB" id="A0AAU8RIG5"/>
<gene>
    <name evidence="1" type="ORF">M666_14530</name>
</gene>
<name>A0AAU8RIG5_9FLAO</name>
<sequence>MYKLLLISTTILFLSWKHENPKKLLNKQTTTVPQNSKKFKFVIAELGLNYRSEPNGTILRKFARRDKVEYLLFYQHEHKIKYKYCCDLKSSF</sequence>
<reference evidence="1 2" key="1">
    <citation type="journal article" date="2014" name="Environ. Microbiol.">
        <title>Contrasting genomic patterns and infection strategies of two co-existing Bacteroidetes podovirus genera.</title>
        <authorList>
            <person name="Holmfeldt K."/>
            <person name="Howard-Varona C."/>
            <person name="Solonenko N."/>
            <person name="Sullivan M.B."/>
        </authorList>
    </citation>
    <scope>NUCLEOTIDE SEQUENCE [LARGE SCALE GENOMIC DNA]</scope>
    <source>
        <strain evidence="1 2">18</strain>
    </source>
</reference>
<protein>
    <submittedName>
        <fullName evidence="1">Uncharacterized protein</fullName>
    </submittedName>
</protein>
<organism evidence="1 2">
    <name type="scientific">Cellulophaga baltica 18</name>
    <dbReference type="NCBI Taxonomy" id="1348584"/>
    <lineage>
        <taxon>Bacteria</taxon>
        <taxon>Pseudomonadati</taxon>
        <taxon>Bacteroidota</taxon>
        <taxon>Flavobacteriia</taxon>
        <taxon>Flavobacteriales</taxon>
        <taxon>Flavobacteriaceae</taxon>
        <taxon>Cellulophaga</taxon>
    </lineage>
</organism>
<evidence type="ECO:0000313" key="2">
    <source>
        <dbReference type="Proteomes" id="UP000030786"/>
    </source>
</evidence>
<accession>A0AAU8RIG5</accession>
<proteinExistence type="predicted"/>
<evidence type="ECO:0000313" key="1">
    <source>
        <dbReference type="EMBL" id="AIZ42682.1"/>
    </source>
</evidence>
<dbReference type="KEGG" id="cbat:M666_14530"/>